<evidence type="ECO:0008006" key="4">
    <source>
        <dbReference type="Google" id="ProtNLM"/>
    </source>
</evidence>
<name>A0A3D8QL36_9HELO</name>
<evidence type="ECO:0000313" key="3">
    <source>
        <dbReference type="Proteomes" id="UP000256645"/>
    </source>
</evidence>
<evidence type="ECO:0000313" key="2">
    <source>
        <dbReference type="EMBL" id="RDW62421.1"/>
    </source>
</evidence>
<protein>
    <recommendedName>
        <fullName evidence="4">Transcription factor domain-containing protein</fullName>
    </recommendedName>
</protein>
<gene>
    <name evidence="2" type="ORF">BP6252_11854</name>
</gene>
<accession>A0A3D8QL36</accession>
<dbReference type="EMBL" id="PDLM01000014">
    <property type="protein sequence ID" value="RDW62421.1"/>
    <property type="molecule type" value="Genomic_DNA"/>
</dbReference>
<dbReference type="AlphaFoldDB" id="A0A3D8QL36"/>
<keyword evidence="3" id="KW-1185">Reference proteome</keyword>
<reference evidence="2 3" key="1">
    <citation type="journal article" date="2018" name="IMA Fungus">
        <title>IMA Genome-F 9: Draft genome sequence of Annulohypoxylon stygium, Aspergillus mulundensis, Berkeleyomyces basicola (syn. Thielaviopsis basicola), Ceratocystis smalleyi, two Cercospora beticola strains, Coleophoma cylindrospora, Fusarium fracticaudum, Phialophora cf. hyalina, and Morchella septimelata.</title>
        <authorList>
            <person name="Wingfield B.D."/>
            <person name="Bills G.F."/>
            <person name="Dong Y."/>
            <person name="Huang W."/>
            <person name="Nel W.J."/>
            <person name="Swalarsk-Parry B.S."/>
            <person name="Vaghefi N."/>
            <person name="Wilken P.M."/>
            <person name="An Z."/>
            <person name="de Beer Z.W."/>
            <person name="De Vos L."/>
            <person name="Chen L."/>
            <person name="Duong T.A."/>
            <person name="Gao Y."/>
            <person name="Hammerbacher A."/>
            <person name="Kikkert J.R."/>
            <person name="Li Y."/>
            <person name="Li H."/>
            <person name="Li K."/>
            <person name="Li Q."/>
            <person name="Liu X."/>
            <person name="Ma X."/>
            <person name="Naidoo K."/>
            <person name="Pethybridge S.J."/>
            <person name="Sun J."/>
            <person name="Steenkamp E.T."/>
            <person name="van der Nest M.A."/>
            <person name="van Wyk S."/>
            <person name="Wingfield M.J."/>
            <person name="Xiong C."/>
            <person name="Yue Q."/>
            <person name="Zhang X."/>
        </authorList>
    </citation>
    <scope>NUCLEOTIDE SEQUENCE [LARGE SCALE GENOMIC DNA]</scope>
    <source>
        <strain evidence="2 3">BP6252</strain>
    </source>
</reference>
<proteinExistence type="predicted"/>
<feature type="region of interest" description="Disordered" evidence="1">
    <location>
        <begin position="176"/>
        <end position="210"/>
    </location>
</feature>
<comment type="caution">
    <text evidence="2">The sequence shown here is derived from an EMBL/GenBank/DDBJ whole genome shotgun (WGS) entry which is preliminary data.</text>
</comment>
<dbReference type="OrthoDB" id="5958943at2759"/>
<evidence type="ECO:0000256" key="1">
    <source>
        <dbReference type="SAM" id="MobiDB-lite"/>
    </source>
</evidence>
<dbReference type="Proteomes" id="UP000256645">
    <property type="component" value="Unassembled WGS sequence"/>
</dbReference>
<sequence length="706" mass="78441">MAELNSPANFSTAAAPGVLAADKVLPEKFGQNQPALSLSNDRNNSLLPYQLSSRSNAGDTPSSVLGLAVATDLSSFDEPEEEWSTYLMPDLVTSSGSYSGQIYNPNKDYSPGHWKGSPIQLLNSTATKSLLGDCLHDMYRTMMSGIETRYLTYTCNSYSPINKYYFLEGEEEEEIAPDSVSKSPPLLSNHSIHRSGAKPTTEMAPETCPSRESFDLSGFAKAPEKGNEARKVTFVGLAHFLDHFGHLYGNKLDKQTKTEDEEALVAVQRAFALQWSTCDDSGIINSPAGATRNDNHHQRSREIEHPVSNTRIFATAWFNARSQISNTKPHRSFARIYTILLFHTMHAPAEAKNLTQESDEILRQGLEEFLTLKKLVEEYYSKHLSSTSIYRMLLESSVKIFHWFAYIRDTMASMVSDRACVLQNIPIRSGLHPASLSPLATRWTYTPLNQVDIPNVCRQAVSHTILLFRQFLHLRKVLQSGDIMSDGFGVIDLVDEATATIDEVNSIYGQFYENCTNDFDKLSRPAKSSSGFLILFWNLGILSLVEQIQTANSLGFISRDCEAFSKARQYQKAALKSIITISSNMTTLHAHGPCRMELSRGLNTKLPLISDHANLLLTVTALVKAIETTIHINTWNDTNAEDAIASRTEAGPVESWMSLIKPLLSCLLDLDVTVAGSNTARVAFQKLMNSYSDILMDGWAVEKDDV</sequence>
<feature type="compositionally biased region" description="Polar residues" evidence="1">
    <location>
        <begin position="180"/>
        <end position="190"/>
    </location>
</feature>
<organism evidence="2 3">
    <name type="scientific">Coleophoma cylindrospora</name>
    <dbReference type="NCBI Taxonomy" id="1849047"/>
    <lineage>
        <taxon>Eukaryota</taxon>
        <taxon>Fungi</taxon>
        <taxon>Dikarya</taxon>
        <taxon>Ascomycota</taxon>
        <taxon>Pezizomycotina</taxon>
        <taxon>Leotiomycetes</taxon>
        <taxon>Helotiales</taxon>
        <taxon>Dermateaceae</taxon>
        <taxon>Coleophoma</taxon>
    </lineage>
</organism>
<dbReference type="STRING" id="1849047.A0A3D8QL36"/>